<gene>
    <name evidence="8" type="ordered locus">HQ_3528A</name>
</gene>
<dbReference type="GO" id="GO:0003677">
    <property type="term" value="F:DNA binding"/>
    <property type="evidence" value="ECO:0007669"/>
    <property type="project" value="UniProtKB-KW"/>
</dbReference>
<dbReference type="Pfam" id="PF01609">
    <property type="entry name" value="DDE_Tnp_1"/>
    <property type="match status" value="1"/>
</dbReference>
<keyword evidence="6" id="KW-0812">Transmembrane</keyword>
<feature type="domain" description="Transposase IS4-like" evidence="7">
    <location>
        <begin position="141"/>
        <end position="384"/>
    </location>
</feature>
<dbReference type="EMBL" id="AM180088">
    <property type="protein sequence ID" value="CAJ53619.1"/>
    <property type="molecule type" value="Genomic_DNA"/>
</dbReference>
<dbReference type="NCBIfam" id="NF033592">
    <property type="entry name" value="transpos_IS4_1"/>
    <property type="match status" value="1"/>
</dbReference>
<keyword evidence="9" id="KW-1185">Reference proteome</keyword>
<dbReference type="InterPro" id="IPR012337">
    <property type="entry name" value="RNaseH-like_sf"/>
</dbReference>
<protein>
    <submittedName>
        <fullName evidence="8">ISH8-type transposase ISHwa8</fullName>
    </submittedName>
</protein>
<evidence type="ECO:0000256" key="5">
    <source>
        <dbReference type="SAM" id="MobiDB-lite"/>
    </source>
</evidence>
<dbReference type="RefSeq" id="WP_011572710.1">
    <property type="nucleotide sequence ID" value="NC_008212.1"/>
</dbReference>
<keyword evidence="4" id="KW-0233">DNA recombination</keyword>
<dbReference type="GO" id="GO:0004803">
    <property type="term" value="F:transposase activity"/>
    <property type="evidence" value="ECO:0007669"/>
    <property type="project" value="InterPro"/>
</dbReference>
<dbReference type="PANTHER" id="PTHR33258">
    <property type="entry name" value="TRANSPOSASE INSL FOR INSERTION SEQUENCE ELEMENT IS186A-RELATED"/>
    <property type="match status" value="1"/>
</dbReference>
<evidence type="ECO:0000256" key="2">
    <source>
        <dbReference type="ARBA" id="ARBA00022578"/>
    </source>
</evidence>
<proteinExistence type="inferred from homology"/>
<dbReference type="InterPro" id="IPR002559">
    <property type="entry name" value="Transposase_11"/>
</dbReference>
<name>Q18EK5_HALWD</name>
<dbReference type="GeneID" id="4193527"/>
<sequence length="417" mass="47740">MTTRNVCEFDSANRPSEDVTDASNINSTDLVADELYSLLDEVDSESIADEFKIGLHSDKHDFTTHVKTAVREGLDPSSSLAELEDKTIADGSLEHMPKSRFSELTNDRDYCAVVQLLFEVLHTPQLYHQRGVQRKRLEWMTRDVVAVDATNLELTRSVVVSDEFVGDDDKVYKIDTDDGGLELHCAARVDGENKHPLDATVTEGDTHESPQFDLLKEDVEVFADLDSVIWVCDRAYTRYLRFCEIKHSDNDFVTLMYSDARFELTETLEEFEVTVSGNNAAQPTHSDEESTRRVRDERIELAETGEEFRRIVLETPDGEEIEYLTTLASSEYDPIDVINIYTLRTVIEILFREWKQYLNIENFHSKSLNGVLFELFCALIGYMLVVWFRQRHPVKGGVACAIQKVRTFWNETLDSFG</sequence>
<evidence type="ECO:0000313" key="8">
    <source>
        <dbReference type="EMBL" id="CAJ53619.1"/>
    </source>
</evidence>
<evidence type="ECO:0000256" key="6">
    <source>
        <dbReference type="SAM" id="Phobius"/>
    </source>
</evidence>
<evidence type="ECO:0000259" key="7">
    <source>
        <dbReference type="Pfam" id="PF01609"/>
    </source>
</evidence>
<dbReference type="SUPFAM" id="SSF53098">
    <property type="entry name" value="Ribonuclease H-like"/>
    <property type="match status" value="1"/>
</dbReference>
<comment type="similarity">
    <text evidence="1">Belongs to the transposase 11 family.</text>
</comment>
<dbReference type="PANTHER" id="PTHR33258:SF1">
    <property type="entry name" value="TRANSPOSASE INSL FOR INSERTION SEQUENCE ELEMENT IS186A-RELATED"/>
    <property type="match status" value="1"/>
</dbReference>
<keyword evidence="6" id="KW-1133">Transmembrane helix</keyword>
<feature type="transmembrane region" description="Helical" evidence="6">
    <location>
        <begin position="368"/>
        <end position="388"/>
    </location>
</feature>
<dbReference type="STRING" id="362976.HQ_3528A"/>
<dbReference type="HOGENOM" id="CLU_665001_0_0_2"/>
<dbReference type="AlphaFoldDB" id="Q18EK5"/>
<organism evidence="8 9">
    <name type="scientific">Haloquadratum walsbyi (strain DSM 16790 / HBSQ001)</name>
    <dbReference type="NCBI Taxonomy" id="362976"/>
    <lineage>
        <taxon>Archaea</taxon>
        <taxon>Methanobacteriati</taxon>
        <taxon>Methanobacteriota</taxon>
        <taxon>Stenosarchaea group</taxon>
        <taxon>Halobacteria</taxon>
        <taxon>Halobacteriales</taxon>
        <taxon>Haloferacaceae</taxon>
        <taxon>Haloquadratum</taxon>
    </lineage>
</organism>
<keyword evidence="3" id="KW-0238">DNA-binding</keyword>
<evidence type="ECO:0000256" key="4">
    <source>
        <dbReference type="ARBA" id="ARBA00023172"/>
    </source>
</evidence>
<reference evidence="8 9" key="1">
    <citation type="journal article" date="2006" name="BMC Genomics">
        <title>The genome of the square archaeon Haloquadratum walsbyi: life at the limits of water activity.</title>
        <authorList>
            <person name="Bolhuis H.H."/>
            <person name="Palm P.P."/>
            <person name="Wende A.W."/>
            <person name="Falb M.M."/>
            <person name="Rampp M.M."/>
            <person name="Rodriguez-Valera F.F."/>
            <person name="Pfeiffer F.F."/>
            <person name="Oesterhelt D.D."/>
        </authorList>
    </citation>
    <scope>NUCLEOTIDE SEQUENCE [LARGE SCALE GENOMIC DNA]</scope>
    <source>
        <strain evidence="9">DSM 16790 / HBSQ001</strain>
    </source>
</reference>
<dbReference type="eggNOG" id="arCOG04496">
    <property type="taxonomic scope" value="Archaea"/>
</dbReference>
<feature type="region of interest" description="Disordered" evidence="5">
    <location>
        <begin position="1"/>
        <end position="20"/>
    </location>
</feature>
<dbReference type="InterPro" id="IPR047952">
    <property type="entry name" value="Transpos_IS4"/>
</dbReference>
<accession>Q18EK5</accession>
<dbReference type="Proteomes" id="UP000001975">
    <property type="component" value="Chromosome"/>
</dbReference>
<keyword evidence="6" id="KW-0472">Membrane</keyword>
<evidence type="ECO:0000256" key="3">
    <source>
        <dbReference type="ARBA" id="ARBA00023125"/>
    </source>
</evidence>
<keyword evidence="2" id="KW-0815">Transposition</keyword>
<dbReference type="Gene3D" id="3.90.350.10">
    <property type="entry name" value="Transposase Inhibitor Protein From Tn5, Chain A, domain 1"/>
    <property type="match status" value="1"/>
</dbReference>
<dbReference type="KEGG" id="hwa:HQ_3528A"/>
<evidence type="ECO:0000256" key="1">
    <source>
        <dbReference type="ARBA" id="ARBA00010075"/>
    </source>
</evidence>
<evidence type="ECO:0000313" key="9">
    <source>
        <dbReference type="Proteomes" id="UP000001975"/>
    </source>
</evidence>
<dbReference type="GO" id="GO:0006313">
    <property type="term" value="P:DNA transposition"/>
    <property type="evidence" value="ECO:0007669"/>
    <property type="project" value="InterPro"/>
</dbReference>